<comment type="caution">
    <text evidence="2">The sequence shown here is derived from an EMBL/GenBank/DDBJ whole genome shotgun (WGS) entry which is preliminary data.</text>
</comment>
<dbReference type="Gene3D" id="3.60.15.10">
    <property type="entry name" value="Ribonuclease Z/Hydroxyacylglutathione hydrolase-like"/>
    <property type="match status" value="1"/>
</dbReference>
<dbReference type="OrthoDB" id="536211at2759"/>
<evidence type="ECO:0000259" key="1">
    <source>
        <dbReference type="SMART" id="SM00849"/>
    </source>
</evidence>
<dbReference type="SMART" id="SM00849">
    <property type="entry name" value="Lactamase_B"/>
    <property type="match status" value="1"/>
</dbReference>
<dbReference type="SUPFAM" id="SSF56281">
    <property type="entry name" value="Metallo-hydrolase/oxidoreductase"/>
    <property type="match status" value="1"/>
</dbReference>
<dbReference type="PANTHER" id="PTHR42951:SF14">
    <property type="entry name" value="METALLO-BETA-LACTAMASE SUPERFAMILY PROTEIN"/>
    <property type="match status" value="1"/>
</dbReference>
<dbReference type="InterPro" id="IPR050855">
    <property type="entry name" value="NDM-1-like"/>
</dbReference>
<protein>
    <recommendedName>
        <fullName evidence="1">Metallo-beta-lactamase domain-containing protein</fullName>
    </recommendedName>
</protein>
<organism evidence="2 3">
    <name type="scientific">Trichoderma gamsii</name>
    <dbReference type="NCBI Taxonomy" id="398673"/>
    <lineage>
        <taxon>Eukaryota</taxon>
        <taxon>Fungi</taxon>
        <taxon>Dikarya</taxon>
        <taxon>Ascomycota</taxon>
        <taxon>Pezizomycotina</taxon>
        <taxon>Sordariomycetes</taxon>
        <taxon>Hypocreomycetidae</taxon>
        <taxon>Hypocreales</taxon>
        <taxon>Hypocreaceae</taxon>
        <taxon>Trichoderma</taxon>
    </lineage>
</organism>
<dbReference type="PANTHER" id="PTHR42951">
    <property type="entry name" value="METALLO-BETA-LACTAMASE DOMAIN-CONTAINING"/>
    <property type="match status" value="1"/>
</dbReference>
<dbReference type="Proteomes" id="UP000236546">
    <property type="component" value="Unassembled WGS sequence"/>
</dbReference>
<dbReference type="AlphaFoldDB" id="A0A2K0TDQ3"/>
<gene>
    <name evidence="2" type="ORF">TGAMA5MH_04624</name>
</gene>
<evidence type="ECO:0000313" key="2">
    <source>
        <dbReference type="EMBL" id="PNP43652.1"/>
    </source>
</evidence>
<dbReference type="CDD" id="cd07739">
    <property type="entry name" value="metallo-hydrolase-like_MBL-fold"/>
    <property type="match status" value="1"/>
</dbReference>
<name>A0A2K0TDQ3_9HYPO</name>
<sequence length="300" mass="33142">MASYTPIAHTASIQAYTYWDSPNSVSFPGQNSTEPWIFNPTTFTLITTPNEAVLVDTPTVKSRVEPVAAWIAEIIEHRTLSTIYITHGHGDHFFAAGSIQERFPNAVIRATNGTYTHMLEQLAPEIWNGLWVPTFPELAQDGPPDLQVEVLPAGAEHFKVDGHEFRAVEVAGGDTASSTVLHVPDLHLVVGGDVVYGNIYQYLAENTTPQLRQGWIEALDQIAALKPKHVVPSHRQATDGFGLEHLSATQEYIRTWSKLDAATKTWQELEAAVTKAYPKRIGNFILRLSELVAKGDLQLP</sequence>
<dbReference type="Pfam" id="PF00753">
    <property type="entry name" value="Lactamase_B"/>
    <property type="match status" value="1"/>
</dbReference>
<dbReference type="EMBL" id="MTYH01000037">
    <property type="protein sequence ID" value="PNP43652.1"/>
    <property type="molecule type" value="Genomic_DNA"/>
</dbReference>
<dbReference type="InterPro" id="IPR001279">
    <property type="entry name" value="Metallo-B-lactamas"/>
</dbReference>
<proteinExistence type="predicted"/>
<accession>A0A2K0TDQ3</accession>
<feature type="domain" description="Metallo-beta-lactamase" evidence="1">
    <location>
        <begin position="40"/>
        <end position="234"/>
    </location>
</feature>
<dbReference type="InterPro" id="IPR036866">
    <property type="entry name" value="RibonucZ/Hydroxyglut_hydro"/>
</dbReference>
<reference evidence="2 3" key="1">
    <citation type="submission" date="2017-02" db="EMBL/GenBank/DDBJ databases">
        <title>Genomes of Trichoderma spp. with biocontrol activity.</title>
        <authorList>
            <person name="Gardiner D."/>
            <person name="Kazan K."/>
            <person name="Vos C."/>
            <person name="Harvey P."/>
        </authorList>
    </citation>
    <scope>NUCLEOTIDE SEQUENCE [LARGE SCALE GENOMIC DNA]</scope>
    <source>
        <strain evidence="2 3">A5MH</strain>
    </source>
</reference>
<evidence type="ECO:0000313" key="3">
    <source>
        <dbReference type="Proteomes" id="UP000236546"/>
    </source>
</evidence>